<evidence type="ECO:0000256" key="1">
    <source>
        <dbReference type="SAM" id="MobiDB-lite"/>
    </source>
</evidence>
<keyword evidence="2" id="KW-0472">Membrane</keyword>
<feature type="compositionally biased region" description="Polar residues" evidence="1">
    <location>
        <begin position="924"/>
        <end position="933"/>
    </location>
</feature>
<feature type="compositionally biased region" description="Polar residues" evidence="1">
    <location>
        <begin position="302"/>
        <end position="312"/>
    </location>
</feature>
<feature type="region of interest" description="Disordered" evidence="1">
    <location>
        <begin position="613"/>
        <end position="749"/>
    </location>
</feature>
<keyword evidence="2" id="KW-1133">Transmembrane helix</keyword>
<feature type="compositionally biased region" description="Polar residues" evidence="1">
    <location>
        <begin position="1028"/>
        <end position="1048"/>
    </location>
</feature>
<gene>
    <name evidence="3" type="ORF">FZEAL_8910</name>
</gene>
<feature type="region of interest" description="Disordered" evidence="1">
    <location>
        <begin position="284"/>
        <end position="542"/>
    </location>
</feature>
<evidence type="ECO:0000256" key="2">
    <source>
        <dbReference type="SAM" id="Phobius"/>
    </source>
</evidence>
<reference evidence="3" key="1">
    <citation type="journal article" date="2020" name="BMC Genomics">
        <title>Correction to: Identification and distribution of gene clusters required for synthesis of sphingolipid metabolism inhibitors in diverse species of the filamentous fungus Fusarium.</title>
        <authorList>
            <person name="Kim H.S."/>
            <person name="Lohmar J.M."/>
            <person name="Busman M."/>
            <person name="Brown D.W."/>
            <person name="Naumann T.A."/>
            <person name="Divon H.H."/>
            <person name="Lysoe E."/>
            <person name="Uhlig S."/>
            <person name="Proctor R.H."/>
        </authorList>
    </citation>
    <scope>NUCLEOTIDE SEQUENCE</scope>
    <source>
        <strain evidence="3">NRRL 22465</strain>
    </source>
</reference>
<feature type="region of interest" description="Disordered" evidence="1">
    <location>
        <begin position="1028"/>
        <end position="1233"/>
    </location>
</feature>
<keyword evidence="2" id="KW-0812">Transmembrane</keyword>
<organism evidence="3 4">
    <name type="scientific">Fusarium zealandicum</name>
    <dbReference type="NCBI Taxonomy" id="1053134"/>
    <lineage>
        <taxon>Eukaryota</taxon>
        <taxon>Fungi</taxon>
        <taxon>Dikarya</taxon>
        <taxon>Ascomycota</taxon>
        <taxon>Pezizomycotina</taxon>
        <taxon>Sordariomycetes</taxon>
        <taxon>Hypocreomycetidae</taxon>
        <taxon>Hypocreales</taxon>
        <taxon>Nectriaceae</taxon>
        <taxon>Fusarium</taxon>
        <taxon>Fusarium staphyleae species complex</taxon>
    </lineage>
</organism>
<dbReference type="OrthoDB" id="5102069at2759"/>
<feature type="transmembrane region" description="Helical" evidence="2">
    <location>
        <begin position="35"/>
        <end position="61"/>
    </location>
</feature>
<feature type="compositionally biased region" description="Pro residues" evidence="1">
    <location>
        <begin position="448"/>
        <end position="457"/>
    </location>
</feature>
<feature type="compositionally biased region" description="Polar residues" evidence="1">
    <location>
        <begin position="790"/>
        <end position="800"/>
    </location>
</feature>
<evidence type="ECO:0000313" key="4">
    <source>
        <dbReference type="Proteomes" id="UP000635477"/>
    </source>
</evidence>
<feature type="compositionally biased region" description="Low complexity" evidence="1">
    <location>
        <begin position="209"/>
        <end position="218"/>
    </location>
</feature>
<feature type="compositionally biased region" description="Low complexity" evidence="1">
    <location>
        <begin position="1067"/>
        <end position="1081"/>
    </location>
</feature>
<protein>
    <submittedName>
        <fullName evidence="3">Uncharacterized protein</fullName>
    </submittedName>
</protein>
<feature type="compositionally biased region" description="Basic and acidic residues" evidence="1">
    <location>
        <begin position="355"/>
        <end position="370"/>
    </location>
</feature>
<feature type="compositionally biased region" description="Basic and acidic residues" evidence="1">
    <location>
        <begin position="1146"/>
        <end position="1159"/>
    </location>
</feature>
<proteinExistence type="predicted"/>
<dbReference type="AlphaFoldDB" id="A0A8H4XH12"/>
<reference evidence="3" key="2">
    <citation type="submission" date="2020-05" db="EMBL/GenBank/DDBJ databases">
        <authorList>
            <person name="Kim H.-S."/>
            <person name="Proctor R.H."/>
            <person name="Brown D.W."/>
        </authorList>
    </citation>
    <scope>NUCLEOTIDE SEQUENCE</scope>
    <source>
        <strain evidence="3">NRRL 22465</strain>
    </source>
</reference>
<sequence>MHRDELWASLPLRERCEFIFPFTIHTCFDPEYNSIFFYLLWLAFWIFRNIPSFFWWTLVVYHCPKLVRTNTPVIATQVLFFLVLHVSPRIWSDKFDRSRYLVEAFFTDMQRLWWLLTSPNVWHAMTYIPGIISQMGVYAHDYLHANLDCGNIYPETTDQNDQLDLVEFPGEAFMKRLLAEERERQGLKRESQRQIAESEATREPEPPSEAKSSSQPKPVRNQDPEFSDSALCAIFRRKGEFPYSIRKHQPQQTPPGTPELFRIRNRSHEPDFVGGKKIITYYSRGSQTEEATPRAMPAAYTSHGTQAKTTDLATKPTEVKASPHSRNPETRASNFERLPANRRWLPQRPKAPEVTPEKKIVPKLIEEVKANPKTPGDSEVAPKEIKLPPSSLASQPSSPTPNKTLAPITTRQPRTQVPVAEEAGESSREPAARPSLLSRIRMGFGRQPPSPPSPSSPHSPRSPRSPHSPNRTLNPQLGARKPNQRRNTRFKKETDPRVAEALLKSIESSSDSPKLDKPLAFTQQENEEAQQVGKADKKNDDWYPAWDAIGKVPEPATEARGFPDPGGFENLDNYLDYCYDQEPFTAQADVFLRLDELAAEGIRELNINADTLLPDSHPAAPEDQPSMGEAMEIDTEDLYSVCAGSDRKEDGLGRHSNQQTNMDLVPSDSALQQLPDVGQSSSSSSSSDVVMQEPDENVAAIPGTEDAEMEEHIVQEENAQKENVEEDELMVSRSSPSRIEDPVVNVPASNTEQYQEVNDKLRQHIAQQEDHDMFGSGQGELEPVTHTTEENSTLEQNQAGSGEPAAAEIDPQAPNSPSLPFSPLERTPVEGTPIIGAEEPAAASSLSRNDPPYISNEMTQEEMDQVEQDLKLLLGEESDASTAQDEREQHQVTHHTFTPNDDQPILVDPVLVDTGTAPPPLPSIPQSSVTEQAQGPVPEEPVEATQEQLSARRILKPRTRRSRDQNSPSFAPDLSLPPTHTVGLSQDPEKPLPSVQEEQQQNPLYDPEAQRLLLLADAMGFTCGSSSAQLEKSTAGPSTDNGQAQPSSHAPALDMGGLMIPQASPQPAAERPTTRPARATANPDNDYERAAIRELHRKLPGPEHVPAVNVGGFMIPGGNQITASPTEMEAPQTPKSRPAPAGSSKTSEEWKQREFEKLQRQALARRGKKPQLFQQPRRTPKPASTTSSPRLREGSASADPTTPMKIGEEGESTEETAQRVLGMPGAKKKSIEIVSSASMIEQLRRRGSHSEGEA</sequence>
<feature type="transmembrane region" description="Helical" evidence="2">
    <location>
        <begin position="73"/>
        <end position="91"/>
    </location>
</feature>
<evidence type="ECO:0000313" key="3">
    <source>
        <dbReference type="EMBL" id="KAF4974145.1"/>
    </source>
</evidence>
<accession>A0A8H4XH12</accession>
<dbReference type="Proteomes" id="UP000635477">
    <property type="component" value="Unassembled WGS sequence"/>
</dbReference>
<feature type="region of interest" description="Disordered" evidence="1">
    <location>
        <begin position="184"/>
        <end position="225"/>
    </location>
</feature>
<comment type="caution">
    <text evidence="3">The sequence shown here is derived from an EMBL/GenBank/DDBJ whole genome shotgun (WGS) entry which is preliminary data.</text>
</comment>
<feature type="region of interest" description="Disordered" evidence="1">
    <location>
        <begin position="765"/>
        <end position="1002"/>
    </location>
</feature>
<name>A0A8H4XH12_9HYPO</name>
<feature type="compositionally biased region" description="Low complexity" evidence="1">
    <location>
        <begin position="388"/>
        <end position="401"/>
    </location>
</feature>
<feature type="compositionally biased region" description="Basic and acidic residues" evidence="1">
    <location>
        <begin position="710"/>
        <end position="723"/>
    </location>
</feature>
<dbReference type="EMBL" id="JABEYC010000797">
    <property type="protein sequence ID" value="KAF4974145.1"/>
    <property type="molecule type" value="Genomic_DNA"/>
</dbReference>
<keyword evidence="4" id="KW-1185">Reference proteome</keyword>
<feature type="compositionally biased region" description="Polar residues" evidence="1">
    <location>
        <begin position="1172"/>
        <end position="1189"/>
    </location>
</feature>